<dbReference type="InterPro" id="IPR016181">
    <property type="entry name" value="Acyl_CoA_acyltransferase"/>
</dbReference>
<dbReference type="Pfam" id="PF13673">
    <property type="entry name" value="Acetyltransf_10"/>
    <property type="match status" value="1"/>
</dbReference>
<evidence type="ECO:0000313" key="4">
    <source>
        <dbReference type="EMBL" id="GAA0657673.1"/>
    </source>
</evidence>
<evidence type="ECO:0000256" key="2">
    <source>
        <dbReference type="ARBA" id="ARBA00023315"/>
    </source>
</evidence>
<evidence type="ECO:0000313" key="5">
    <source>
        <dbReference type="Proteomes" id="UP001500194"/>
    </source>
</evidence>
<accession>A0AAV3T3H3</accession>
<name>A0AAV3T3H3_9EURY</name>
<feature type="domain" description="N-acetyltransferase" evidence="3">
    <location>
        <begin position="1"/>
        <end position="144"/>
    </location>
</feature>
<reference evidence="4 5" key="1">
    <citation type="journal article" date="2019" name="Int. J. Syst. Evol. Microbiol.">
        <title>The Global Catalogue of Microorganisms (GCM) 10K type strain sequencing project: providing services to taxonomists for standard genome sequencing and annotation.</title>
        <authorList>
            <consortium name="The Broad Institute Genomics Platform"/>
            <consortium name="The Broad Institute Genome Sequencing Center for Infectious Disease"/>
            <person name="Wu L."/>
            <person name="Ma J."/>
        </authorList>
    </citation>
    <scope>NUCLEOTIDE SEQUENCE [LARGE SCALE GENOMIC DNA]</scope>
    <source>
        <strain evidence="4 5">JCM 16327</strain>
    </source>
</reference>
<keyword evidence="2" id="KW-0012">Acyltransferase</keyword>
<dbReference type="SUPFAM" id="SSF55729">
    <property type="entry name" value="Acyl-CoA N-acyltransferases (Nat)"/>
    <property type="match status" value="1"/>
</dbReference>
<dbReference type="EMBL" id="BAAADU010000002">
    <property type="protein sequence ID" value="GAA0657673.1"/>
    <property type="molecule type" value="Genomic_DNA"/>
</dbReference>
<organism evidence="4 5">
    <name type="scientific">Salarchaeum japonicum</name>
    <dbReference type="NCBI Taxonomy" id="555573"/>
    <lineage>
        <taxon>Archaea</taxon>
        <taxon>Methanobacteriati</taxon>
        <taxon>Methanobacteriota</taxon>
        <taxon>Stenosarchaea group</taxon>
        <taxon>Halobacteria</taxon>
        <taxon>Halobacteriales</taxon>
        <taxon>Halobacteriaceae</taxon>
    </lineage>
</organism>
<keyword evidence="1" id="KW-0808">Transferase</keyword>
<dbReference type="AlphaFoldDB" id="A0AAV3T3H3"/>
<dbReference type="CDD" id="cd04301">
    <property type="entry name" value="NAT_SF"/>
    <property type="match status" value="1"/>
</dbReference>
<dbReference type="RefSeq" id="WP_227259674.1">
    <property type="nucleotide sequence ID" value="NZ_BAAADU010000002.1"/>
</dbReference>
<gene>
    <name evidence="4" type="ORF">GCM10009019_22370</name>
</gene>
<dbReference type="GeneID" id="68573082"/>
<dbReference type="InterPro" id="IPR000182">
    <property type="entry name" value="GNAT_dom"/>
</dbReference>
<dbReference type="PROSITE" id="PS51186">
    <property type="entry name" value="GNAT"/>
    <property type="match status" value="1"/>
</dbReference>
<comment type="caution">
    <text evidence="4">The sequence shown here is derived from an EMBL/GenBank/DDBJ whole genome shotgun (WGS) entry which is preliminary data.</text>
</comment>
<protein>
    <submittedName>
        <fullName evidence="4">GNAT family N-acetyltransferase</fullName>
    </submittedName>
</protein>
<dbReference type="Proteomes" id="UP001500194">
    <property type="component" value="Unassembled WGS sequence"/>
</dbReference>
<dbReference type="PANTHER" id="PTHR43877:SF2">
    <property type="entry name" value="AMINOALKYLPHOSPHONATE N-ACETYLTRANSFERASE-RELATED"/>
    <property type="match status" value="1"/>
</dbReference>
<sequence>MRVVEATSEAARADAFSVRREVFVEEQGVPEDLEWDDHDEAANTQHFVAYDDTETPVGAARLRPKDDDTGKVERVATLKERREEGIGRALMDELEDAAREEYDRLVLHAQTHAESFYLHLGYETTSDVFDEAGIPHVEMAKRLNRNQ</sequence>
<dbReference type="GO" id="GO:0016747">
    <property type="term" value="F:acyltransferase activity, transferring groups other than amino-acyl groups"/>
    <property type="evidence" value="ECO:0007669"/>
    <property type="project" value="InterPro"/>
</dbReference>
<dbReference type="InterPro" id="IPR050832">
    <property type="entry name" value="Bact_Acetyltransf"/>
</dbReference>
<evidence type="ECO:0000256" key="1">
    <source>
        <dbReference type="ARBA" id="ARBA00022679"/>
    </source>
</evidence>
<evidence type="ECO:0000259" key="3">
    <source>
        <dbReference type="PROSITE" id="PS51186"/>
    </source>
</evidence>
<proteinExistence type="predicted"/>
<dbReference type="Gene3D" id="3.40.630.30">
    <property type="match status" value="1"/>
</dbReference>
<keyword evidence="5" id="KW-1185">Reference proteome</keyword>
<dbReference type="PANTHER" id="PTHR43877">
    <property type="entry name" value="AMINOALKYLPHOSPHONATE N-ACETYLTRANSFERASE-RELATED-RELATED"/>
    <property type="match status" value="1"/>
</dbReference>